<evidence type="ECO:0000313" key="2">
    <source>
        <dbReference type="EMBL" id="OGY18236.1"/>
    </source>
</evidence>
<dbReference type="Proteomes" id="UP000179233">
    <property type="component" value="Unassembled WGS sequence"/>
</dbReference>
<reference evidence="2 3" key="1">
    <citation type="journal article" date="2016" name="Nat. Commun.">
        <title>Thousands of microbial genomes shed light on interconnected biogeochemical processes in an aquifer system.</title>
        <authorList>
            <person name="Anantharaman K."/>
            <person name="Brown C.T."/>
            <person name="Hug L.A."/>
            <person name="Sharon I."/>
            <person name="Castelle C.J."/>
            <person name="Probst A.J."/>
            <person name="Thomas B.C."/>
            <person name="Singh A."/>
            <person name="Wilkins M.J."/>
            <person name="Karaoz U."/>
            <person name="Brodie E.L."/>
            <person name="Williams K.H."/>
            <person name="Hubbard S.S."/>
            <person name="Banfield J.F."/>
        </authorList>
    </citation>
    <scope>NUCLEOTIDE SEQUENCE [LARGE SCALE GENOMIC DNA]</scope>
</reference>
<sequence length="505" mass="55869">MVLRRVVHSRTSLFSLFPQFPFSPFSVSFNNPIIKKMEKIMTEKGGFKPQFDQPDEHRLSNAGMVDLSFLESRDGAIMAWRTLKYEEDRFAPDWRGGVHGSYSLEDIRAVIQRFFAKEPSSLRRVSLDSQYAIAQAFRVLGAPYTDESLSAMRDRVLSEIEHKTTHGRTDTEELEPSVAQNSVLVPAIHGLAHKRLNRKRGLLLAAAFATVAGTWAVVNQTDWLNPSQEGGSLASTTGDGQVSDPGEAVASESDLSGSALLEGLAPLFDAIQPEPTPVPLVESLPSAENNPCVLWGGIDFCDPSQAITVEWDSPEIREVRNGEPLRINFFPEPKANGSQFASQCLTSLGIDCSMALEGKVIVGVHSSWNGEEMLAMEAFRTFLEGGTKQNPDIMLPAEERERREYLLESVRPTITQGTLRVSAKASILRIEEAHRDGVYEDWNTAQDTALLYEPDLRASINLDRRYVDVVTCGWRLPGDRLSPKNHNAASSSIYNLFLGEAPTSS</sequence>
<dbReference type="AlphaFoldDB" id="A0A1G1VS61"/>
<comment type="caution">
    <text evidence="2">The sequence shown here is derived from an EMBL/GenBank/DDBJ whole genome shotgun (WGS) entry which is preliminary data.</text>
</comment>
<dbReference type="EMBL" id="MHCJ01000003">
    <property type="protein sequence ID" value="OGY18236.1"/>
    <property type="molecule type" value="Genomic_DNA"/>
</dbReference>
<gene>
    <name evidence="2" type="ORF">A2786_01820</name>
</gene>
<proteinExistence type="predicted"/>
<feature type="region of interest" description="Disordered" evidence="1">
    <location>
        <begin position="227"/>
        <end position="253"/>
    </location>
</feature>
<feature type="compositionally biased region" description="Polar residues" evidence="1">
    <location>
        <begin position="227"/>
        <end position="240"/>
    </location>
</feature>
<evidence type="ECO:0000313" key="3">
    <source>
        <dbReference type="Proteomes" id="UP000179233"/>
    </source>
</evidence>
<accession>A0A1G1VS61</accession>
<protein>
    <submittedName>
        <fullName evidence="2">Uncharacterized protein</fullName>
    </submittedName>
</protein>
<evidence type="ECO:0000256" key="1">
    <source>
        <dbReference type="SAM" id="MobiDB-lite"/>
    </source>
</evidence>
<organism evidence="2 3">
    <name type="scientific">Candidatus Chisholmbacteria bacterium RIFCSPHIGHO2_01_FULL_52_32</name>
    <dbReference type="NCBI Taxonomy" id="1797591"/>
    <lineage>
        <taxon>Bacteria</taxon>
        <taxon>Candidatus Chisholmiibacteriota</taxon>
    </lineage>
</organism>
<name>A0A1G1VS61_9BACT</name>